<proteinExistence type="predicted"/>
<comment type="caution">
    <text evidence="1">The sequence shown here is derived from an EMBL/GenBank/DDBJ whole genome shotgun (WGS) entry which is preliminary data.</text>
</comment>
<dbReference type="GO" id="GO:0005524">
    <property type="term" value="F:ATP binding"/>
    <property type="evidence" value="ECO:0007669"/>
    <property type="project" value="UniProtKB-KW"/>
</dbReference>
<dbReference type="InterPro" id="IPR027417">
    <property type="entry name" value="P-loop_NTPase"/>
</dbReference>
<dbReference type="PANTHER" id="PTHR30121">
    <property type="entry name" value="UNCHARACTERIZED PROTEIN YJGR-RELATED"/>
    <property type="match status" value="1"/>
</dbReference>
<name>A0AA90TWS8_9BACI</name>
<evidence type="ECO:0000313" key="1">
    <source>
        <dbReference type="EMBL" id="MDQ6600978.1"/>
    </source>
</evidence>
<keyword evidence="1" id="KW-0067">ATP-binding</keyword>
<gene>
    <name evidence="1" type="ORF">RCG21_32815</name>
</gene>
<sequence length="225" mass="25319">MKSEDQEVMKVGLYLNEIGTNGVAKLMFSDGNVSGISLSEQVNILQIQNLTLPEDGEKPATRDEHIAVALMIPLAKFATKFARDDSKTKITIFEEAWMLTNTGQGHKLIKEMLRTGRSLRSAVYIITQSTLDYNRPDIKEGIGTKFAFKAKTAEEAGNIIEFLGLEDNEANHKMLKNLREGQCIMEDMYGRTAKIQTDVLFNEWVNAFNTKENDKGRAETEEAFM</sequence>
<keyword evidence="1" id="KW-0547">Nucleotide-binding</keyword>
<dbReference type="RefSeq" id="WP_308914601.1">
    <property type="nucleotide sequence ID" value="NZ_JAVGVR010000002.1"/>
</dbReference>
<dbReference type="Pfam" id="PF12846">
    <property type="entry name" value="AAA_10"/>
    <property type="match status" value="1"/>
</dbReference>
<accession>A0AA90TWS8</accession>
<keyword evidence="2" id="KW-1185">Reference proteome</keyword>
<dbReference type="InterPro" id="IPR051162">
    <property type="entry name" value="T4SS_component"/>
</dbReference>
<evidence type="ECO:0000313" key="2">
    <source>
        <dbReference type="Proteomes" id="UP001178888"/>
    </source>
</evidence>
<protein>
    <submittedName>
        <fullName evidence="1">ATP-binding protein</fullName>
    </submittedName>
</protein>
<organism evidence="1 2">
    <name type="scientific">Bacillus salipaludis</name>
    <dbReference type="NCBI Taxonomy" id="2547811"/>
    <lineage>
        <taxon>Bacteria</taxon>
        <taxon>Bacillati</taxon>
        <taxon>Bacillota</taxon>
        <taxon>Bacilli</taxon>
        <taxon>Bacillales</taxon>
        <taxon>Bacillaceae</taxon>
        <taxon>Bacillus</taxon>
    </lineage>
</organism>
<dbReference type="Proteomes" id="UP001178888">
    <property type="component" value="Unassembled WGS sequence"/>
</dbReference>
<dbReference type="EMBL" id="JAVGVR010000002">
    <property type="protein sequence ID" value="MDQ6600978.1"/>
    <property type="molecule type" value="Genomic_DNA"/>
</dbReference>
<dbReference type="AlphaFoldDB" id="A0AA90TWS8"/>
<dbReference type="Gene3D" id="3.40.50.300">
    <property type="entry name" value="P-loop containing nucleotide triphosphate hydrolases"/>
    <property type="match status" value="1"/>
</dbReference>
<dbReference type="PANTHER" id="PTHR30121:SF6">
    <property type="entry name" value="SLR6007 PROTEIN"/>
    <property type="match status" value="1"/>
</dbReference>
<dbReference type="SUPFAM" id="SSF52540">
    <property type="entry name" value="P-loop containing nucleoside triphosphate hydrolases"/>
    <property type="match status" value="1"/>
</dbReference>
<reference evidence="1" key="1">
    <citation type="submission" date="2023-08" db="EMBL/GenBank/DDBJ databases">
        <title>Nitrogen cycling bacteria in agricultural field soils.</title>
        <authorList>
            <person name="Jang J."/>
        </authorList>
    </citation>
    <scope>NUCLEOTIDE SEQUENCE</scope>
    <source>
        <strain evidence="1">PS3-36</strain>
    </source>
</reference>